<organism evidence="7 8">
    <name type="scientific">Pachysolen tannophilus NRRL Y-2460</name>
    <dbReference type="NCBI Taxonomy" id="669874"/>
    <lineage>
        <taxon>Eukaryota</taxon>
        <taxon>Fungi</taxon>
        <taxon>Dikarya</taxon>
        <taxon>Ascomycota</taxon>
        <taxon>Saccharomycotina</taxon>
        <taxon>Pichiomycetes</taxon>
        <taxon>Pachysolenaceae</taxon>
        <taxon>Pachysolen</taxon>
    </lineage>
</organism>
<feature type="compositionally biased region" description="Low complexity" evidence="3">
    <location>
        <begin position="480"/>
        <end position="491"/>
    </location>
</feature>
<feature type="region of interest" description="Disordered" evidence="3">
    <location>
        <begin position="740"/>
        <end position="768"/>
    </location>
</feature>
<dbReference type="Proteomes" id="UP000094236">
    <property type="component" value="Unassembled WGS sequence"/>
</dbReference>
<accession>A0A1E4TZF5</accession>
<dbReference type="GO" id="GO:0005085">
    <property type="term" value="F:guanyl-nucleotide exchange factor activity"/>
    <property type="evidence" value="ECO:0007669"/>
    <property type="project" value="UniProtKB-KW"/>
</dbReference>
<name>A0A1E4TZF5_PACTA</name>
<feature type="domain" description="DH" evidence="5">
    <location>
        <begin position="803"/>
        <end position="998"/>
    </location>
</feature>
<feature type="compositionally biased region" description="Low complexity" evidence="3">
    <location>
        <begin position="752"/>
        <end position="768"/>
    </location>
</feature>
<feature type="compositionally biased region" description="Polar residues" evidence="3">
    <location>
        <begin position="256"/>
        <end position="271"/>
    </location>
</feature>
<evidence type="ECO:0000259" key="4">
    <source>
        <dbReference type="PROSITE" id="PS50003"/>
    </source>
</evidence>
<dbReference type="Pfam" id="PF00780">
    <property type="entry name" value="CNH"/>
    <property type="match status" value="1"/>
</dbReference>
<proteinExistence type="predicted"/>
<evidence type="ECO:0000313" key="8">
    <source>
        <dbReference type="Proteomes" id="UP000094236"/>
    </source>
</evidence>
<dbReference type="OrthoDB" id="660555at2759"/>
<dbReference type="SMART" id="SM00036">
    <property type="entry name" value="CNH"/>
    <property type="match status" value="1"/>
</dbReference>
<dbReference type="SUPFAM" id="SSF50729">
    <property type="entry name" value="PH domain-like"/>
    <property type="match status" value="1"/>
</dbReference>
<evidence type="ECO:0000256" key="2">
    <source>
        <dbReference type="ARBA" id="ARBA00022658"/>
    </source>
</evidence>
<keyword evidence="2" id="KW-0344">Guanine-nucleotide releasing factor</keyword>
<dbReference type="InterPro" id="IPR011993">
    <property type="entry name" value="PH-like_dom_sf"/>
</dbReference>
<evidence type="ECO:0000256" key="3">
    <source>
        <dbReference type="SAM" id="MobiDB-lite"/>
    </source>
</evidence>
<dbReference type="InterPro" id="IPR000219">
    <property type="entry name" value="DH_dom"/>
</dbReference>
<feature type="region of interest" description="Disordered" evidence="3">
    <location>
        <begin position="546"/>
        <end position="565"/>
    </location>
</feature>
<evidence type="ECO:0008006" key="9">
    <source>
        <dbReference type="Google" id="ProtNLM"/>
    </source>
</evidence>
<evidence type="ECO:0000259" key="6">
    <source>
        <dbReference type="PROSITE" id="PS50219"/>
    </source>
</evidence>
<protein>
    <recommendedName>
        <fullName evidence="9">DH domain-containing protein</fullName>
    </recommendedName>
</protein>
<dbReference type="PROSITE" id="PS50219">
    <property type="entry name" value="CNH"/>
    <property type="match status" value="1"/>
</dbReference>
<dbReference type="PANTHER" id="PTHR46572">
    <property type="entry name" value="RHO1 GDP-GTP EXCHANGE PROTEIN 1-RELATED"/>
    <property type="match status" value="1"/>
</dbReference>
<feature type="compositionally biased region" description="Low complexity" evidence="3">
    <location>
        <begin position="95"/>
        <end position="117"/>
    </location>
</feature>
<feature type="region of interest" description="Disordered" evidence="3">
    <location>
        <begin position="223"/>
        <end position="271"/>
    </location>
</feature>
<feature type="region of interest" description="Disordered" evidence="3">
    <location>
        <begin position="472"/>
        <end position="537"/>
    </location>
</feature>
<feature type="domain" description="PH" evidence="4">
    <location>
        <begin position="1033"/>
        <end position="1173"/>
    </location>
</feature>
<dbReference type="Pfam" id="PF23582">
    <property type="entry name" value="WHD_RGF3"/>
    <property type="match status" value="1"/>
</dbReference>
<evidence type="ECO:0000313" key="7">
    <source>
        <dbReference type="EMBL" id="ODV97117.1"/>
    </source>
</evidence>
<feature type="compositionally biased region" description="Basic residues" evidence="3">
    <location>
        <begin position="492"/>
        <end position="507"/>
    </location>
</feature>
<keyword evidence="8" id="KW-1185">Reference proteome</keyword>
<evidence type="ECO:0000256" key="1">
    <source>
        <dbReference type="ARBA" id="ARBA00022553"/>
    </source>
</evidence>
<dbReference type="PANTHER" id="PTHR46572:SF1">
    <property type="entry name" value="RHO1 GUANINE NUCLEOTIDE EXCHANGE FACTOR TUS1"/>
    <property type="match status" value="1"/>
</dbReference>
<feature type="compositionally biased region" description="Low complexity" evidence="3">
    <location>
        <begin position="224"/>
        <end position="241"/>
    </location>
</feature>
<dbReference type="InterPro" id="IPR035899">
    <property type="entry name" value="DBL_dom_sf"/>
</dbReference>
<dbReference type="Pfam" id="PF00621">
    <property type="entry name" value="RhoGEF"/>
    <property type="match status" value="1"/>
</dbReference>
<reference evidence="8" key="1">
    <citation type="submission" date="2016-05" db="EMBL/GenBank/DDBJ databases">
        <title>Comparative genomics of biotechnologically important yeasts.</title>
        <authorList>
            <consortium name="DOE Joint Genome Institute"/>
            <person name="Riley R."/>
            <person name="Haridas S."/>
            <person name="Wolfe K.H."/>
            <person name="Lopes M.R."/>
            <person name="Hittinger C.T."/>
            <person name="Goker M."/>
            <person name="Salamov A."/>
            <person name="Wisecaver J."/>
            <person name="Long T.M."/>
            <person name="Aerts A.L."/>
            <person name="Barry K."/>
            <person name="Choi C."/>
            <person name="Clum A."/>
            <person name="Coughlan A.Y."/>
            <person name="Deshpande S."/>
            <person name="Douglass A.P."/>
            <person name="Hanson S.J."/>
            <person name="Klenk H.-P."/>
            <person name="Labutti K."/>
            <person name="Lapidus A."/>
            <person name="Lindquist E."/>
            <person name="Lipzen A."/>
            <person name="Meier-Kolthoff J.P."/>
            <person name="Ohm R.A."/>
            <person name="Otillar R.P."/>
            <person name="Pangilinan J."/>
            <person name="Peng Y."/>
            <person name="Rokas A."/>
            <person name="Rosa C.A."/>
            <person name="Scheuner C."/>
            <person name="Sibirny A.A."/>
            <person name="Slot J.C."/>
            <person name="Stielow J.B."/>
            <person name="Sun H."/>
            <person name="Kurtzman C.P."/>
            <person name="Blackwell M."/>
            <person name="Grigoriev I.V."/>
            <person name="Jeffries T.W."/>
        </authorList>
    </citation>
    <scope>NUCLEOTIDE SEQUENCE [LARGE SCALE GENOMIC DNA]</scope>
    <source>
        <strain evidence="8">NRRL Y-2460</strain>
    </source>
</reference>
<dbReference type="InterPro" id="IPR057283">
    <property type="entry name" value="RGF3_WH"/>
</dbReference>
<gene>
    <name evidence="7" type="ORF">PACTADRAFT_48873</name>
</gene>
<sequence>MSYNYGNKRYSYENGINGGNDQEDDLNLAQWIPMNSNGGNGFDDDDDGPHFGKAPVYSNGNIVPPELPERPPRELIHRKSQNVIEFLSLKDDDNNNNNSTDSINNVFNWRSGSSSLRGPRRLPKDSDTNNYYMNSNYSTPTQIPITKKNEYNQKFNNSFFNDKRNSDYPQNINTDINSYEYQQSEYKRQLEHDQLLSVYGNDDDYYFDSNNKLNKDKSLPVLPIPIENNNNSNTTPPIIINAERELPPPPPPREYYSTSPNSKIKTSPNKNSLWYNSAPTANYNMNDTDNNANANFKAISQPLLVDQPVFRNSFESKSTPSIVPHTLNTSTTTITPNNSIAVSNNNRYQNQALAVPPSSREATYQPSQTHNLNLPNIPPLTPKIKKNLPAIISTNRSPNNNSHSKSFSKESIYDATVPDASLSVVTPSTAPPTPSRSKNIPSKLNTTSIIQQAQRQQQNLDEVGDSYGIIGKTSSPITATSTRSSWSSPSRLYHKLSTPKRQLHSWKHSSSGKMEMLNSDDNDIVDNGKKMRMGWESSDNDEDFDFLDHYDNDNDKSDESDNNDTEIDAKFNRLSISSALDKDDPLPPLPIDLPSLPFSSSSLSSSHFESISNIAFLSEIRTWCSFLFTHWSLNAQVSIIELKRSLTLLITYYLPRLPSGIVESNVENIVNELFKNNCIYEQSSNDGFQIINFNYNSCTIGGILTELSPCYSLANHRFNSDYRCYSKTCYHEDPGRNYHANKDPSVLSRGKTISSSTTTYPSSNGSDSSASSYLTHLDLGLDWVSHWRISDQELSALDIDVVKRQSHIFDLIKSEQRLIANGKVLIEVYGDSFMKQRPKLLPDIDKFYDDAFATVKPLVELHRQHLFEPLISKLNTQGKFLSNISALYLNWIDEVRIAYLKYAERMVSVRELITYETKLRKNSKFSEWLISVDNDPRVLTINVSHDRLFSTSFINHILSLPLTLQAVQDKTMQQDPDYVGLKKVIKAVKKLSSKIDEMQAYALKIKALKNIKHQIVWKSGLEIELNLNKEYRQLIKRGTVIRKRDLKDMWLNDSPVHLILLDNYLLLTEEVVKDSSNVKYKINEKPIPVEYLIIETKTSDTSVVRSSEAVTASHTSPLKRSTTESSLHNSANDTQEYYSFKIRQTSKHHSYTFYTKSLIERNEWLSVLSQVQSTLSRKLRKIEPYKLKIIADSAFSYDQNEMPHNLPIISEGNPMDLAIKEIEKQYPGELPRAQMVSRVLCSTNFRYLDNEYILVGLNFGIFMSDIDNPRNWTRILDLPKVTQIKVLEKFGIIIILNDKVLSYYYIDSLVARKQNIVGQKISKQNVCFFKVGQQQGSTLLFFMESRSSVSNFKVFIPIIDESTGKFEYFLGHKEFLVQGECSGISIFNSTFAVHTTKGFEIMSLSVLKPQFVPDVANTEFEENSYTFADSVNSLAKKTSSSSGAVSEQIKKKLNSSSIKPLGIFKLPNKSEFIIVYSELALFINNNGKISRNSYIPFQQKYNNALFDNNYLIMANDDIMEIWLISDIKTFDNRLAQVISGKNINIIDFENNKFVVAHPKHLGRQLILQLVKNDFIIQD</sequence>
<dbReference type="SMART" id="SM00233">
    <property type="entry name" value="PH"/>
    <property type="match status" value="1"/>
</dbReference>
<evidence type="ECO:0000259" key="5">
    <source>
        <dbReference type="PROSITE" id="PS50010"/>
    </source>
</evidence>
<feature type="compositionally biased region" description="Low complexity" evidence="3">
    <location>
        <begin position="128"/>
        <end position="141"/>
    </location>
</feature>
<dbReference type="InterPro" id="IPR041675">
    <property type="entry name" value="PH_5"/>
</dbReference>
<feature type="compositionally biased region" description="Basic and acidic residues" evidence="3">
    <location>
        <begin position="546"/>
        <end position="559"/>
    </location>
</feature>
<dbReference type="PROSITE" id="PS50003">
    <property type="entry name" value="PH_DOMAIN"/>
    <property type="match status" value="1"/>
</dbReference>
<dbReference type="InterPro" id="IPR001849">
    <property type="entry name" value="PH_domain"/>
</dbReference>
<dbReference type="Pfam" id="PF15405">
    <property type="entry name" value="PH_5"/>
    <property type="match status" value="1"/>
</dbReference>
<dbReference type="SMART" id="SM00325">
    <property type="entry name" value="RhoGEF"/>
    <property type="match status" value="1"/>
</dbReference>
<dbReference type="PROSITE" id="PS50010">
    <property type="entry name" value="DH_2"/>
    <property type="match status" value="1"/>
</dbReference>
<dbReference type="InterPro" id="IPR001180">
    <property type="entry name" value="CNH_dom"/>
</dbReference>
<keyword evidence="1" id="KW-0597">Phosphoprotein</keyword>
<dbReference type="InterPro" id="IPR052233">
    <property type="entry name" value="Rho-type_GEFs"/>
</dbReference>
<feature type="region of interest" description="Disordered" evidence="3">
    <location>
        <begin position="423"/>
        <end position="442"/>
    </location>
</feature>
<feature type="domain" description="CNH" evidence="6">
    <location>
        <begin position="1236"/>
        <end position="1553"/>
    </location>
</feature>
<feature type="region of interest" description="Disordered" evidence="3">
    <location>
        <begin position="90"/>
        <end position="143"/>
    </location>
</feature>
<dbReference type="STRING" id="669874.A0A1E4TZF5"/>
<dbReference type="Gene3D" id="2.30.29.30">
    <property type="entry name" value="Pleckstrin-homology domain (PH domain)/Phosphotyrosine-binding domain (PTB)"/>
    <property type="match status" value="1"/>
</dbReference>
<dbReference type="SUPFAM" id="SSF48065">
    <property type="entry name" value="DBL homology domain (DH-domain)"/>
    <property type="match status" value="1"/>
</dbReference>
<dbReference type="EMBL" id="KV454012">
    <property type="protein sequence ID" value="ODV97117.1"/>
    <property type="molecule type" value="Genomic_DNA"/>
</dbReference>
<dbReference type="Gene3D" id="1.20.900.10">
    <property type="entry name" value="Dbl homology (DH) domain"/>
    <property type="match status" value="1"/>
</dbReference>